<dbReference type="STRING" id="1423775.FD03_GL002503"/>
<keyword evidence="2" id="KW-0812">Transmembrane</keyword>
<organism evidence="3 4">
    <name type="scientific">Companilactobacillus nodensis DSM 19682 = JCM 14932 = NBRC 107160</name>
    <dbReference type="NCBI Taxonomy" id="1423775"/>
    <lineage>
        <taxon>Bacteria</taxon>
        <taxon>Bacillati</taxon>
        <taxon>Bacillota</taxon>
        <taxon>Bacilli</taxon>
        <taxon>Lactobacillales</taxon>
        <taxon>Lactobacillaceae</taxon>
        <taxon>Companilactobacillus</taxon>
    </lineage>
</organism>
<evidence type="ECO:0000256" key="1">
    <source>
        <dbReference type="SAM" id="MobiDB-lite"/>
    </source>
</evidence>
<keyword evidence="2" id="KW-1133">Transmembrane helix</keyword>
<evidence type="ECO:0000313" key="4">
    <source>
        <dbReference type="Proteomes" id="UP000051248"/>
    </source>
</evidence>
<proteinExistence type="predicted"/>
<evidence type="ECO:0000256" key="2">
    <source>
        <dbReference type="SAM" id="Phobius"/>
    </source>
</evidence>
<name>A0A0R1K575_9LACO</name>
<gene>
    <name evidence="3" type="ORF">FD03_GL002503</name>
</gene>
<keyword evidence="2" id="KW-0472">Membrane</keyword>
<evidence type="ECO:0000313" key="3">
    <source>
        <dbReference type="EMBL" id="KRK78726.1"/>
    </source>
</evidence>
<dbReference type="OrthoDB" id="2340061at2"/>
<accession>A0A0R1K575</accession>
<comment type="caution">
    <text evidence="3">The sequence shown here is derived from an EMBL/GenBank/DDBJ whole genome shotgun (WGS) entry which is preliminary data.</text>
</comment>
<dbReference type="AlphaFoldDB" id="A0A0R1K575"/>
<keyword evidence="4" id="KW-1185">Reference proteome</keyword>
<dbReference type="RefSeq" id="WP_025025004.1">
    <property type="nucleotide sequence ID" value="NZ_AZDZ01000022.1"/>
</dbReference>
<dbReference type="PATRIC" id="fig|1423775.4.peg.2546"/>
<reference evidence="3 4" key="1">
    <citation type="journal article" date="2015" name="Genome Announc.">
        <title>Expanding the biotechnology potential of lactobacilli through comparative genomics of 213 strains and associated genera.</title>
        <authorList>
            <person name="Sun Z."/>
            <person name="Harris H.M."/>
            <person name="McCann A."/>
            <person name="Guo C."/>
            <person name="Argimon S."/>
            <person name="Zhang W."/>
            <person name="Yang X."/>
            <person name="Jeffery I.B."/>
            <person name="Cooney J.C."/>
            <person name="Kagawa T.F."/>
            <person name="Liu W."/>
            <person name="Song Y."/>
            <person name="Salvetti E."/>
            <person name="Wrobel A."/>
            <person name="Rasinkangas P."/>
            <person name="Parkhill J."/>
            <person name="Rea M.C."/>
            <person name="O'Sullivan O."/>
            <person name="Ritari J."/>
            <person name="Douillard F.P."/>
            <person name="Paul Ross R."/>
            <person name="Yang R."/>
            <person name="Briner A.E."/>
            <person name="Felis G.E."/>
            <person name="de Vos W.M."/>
            <person name="Barrangou R."/>
            <person name="Klaenhammer T.R."/>
            <person name="Caufield P.W."/>
            <person name="Cui Y."/>
            <person name="Zhang H."/>
            <person name="O'Toole P.W."/>
        </authorList>
    </citation>
    <scope>NUCLEOTIDE SEQUENCE [LARGE SCALE GENOMIC DNA]</scope>
    <source>
        <strain evidence="3 4">DSM 19682</strain>
    </source>
</reference>
<feature type="transmembrane region" description="Helical" evidence="2">
    <location>
        <begin position="12"/>
        <end position="29"/>
    </location>
</feature>
<sequence>MANKKIIHQWWFWLFVLIIIGTIGVYYVNNNHTPTNTDNKVAKITKKRPKPVKKSKPVTEKRTPEEEQTFIERAGQAFGQEDSQTIQKYVGSMYSSAYVDGLGMTYTWKTSDAKYIRVDNTDNGITSVYLYDDNAENHLGKNLYQGETIKQMAPRDNYNQ</sequence>
<dbReference type="EMBL" id="AZDZ01000022">
    <property type="protein sequence ID" value="KRK78726.1"/>
    <property type="molecule type" value="Genomic_DNA"/>
</dbReference>
<feature type="region of interest" description="Disordered" evidence="1">
    <location>
        <begin position="46"/>
        <end position="67"/>
    </location>
</feature>
<protein>
    <submittedName>
        <fullName evidence="3">Uncharacterized protein</fullName>
    </submittedName>
</protein>
<dbReference type="Proteomes" id="UP000051248">
    <property type="component" value="Unassembled WGS sequence"/>
</dbReference>
<feature type="compositionally biased region" description="Basic residues" evidence="1">
    <location>
        <begin position="46"/>
        <end position="56"/>
    </location>
</feature>
<dbReference type="eggNOG" id="ENOG5030AYQ">
    <property type="taxonomic scope" value="Bacteria"/>
</dbReference>